<dbReference type="InterPro" id="IPR008920">
    <property type="entry name" value="TF_FadR/GntR_C"/>
</dbReference>
<dbReference type="Proteomes" id="UP000325291">
    <property type="component" value="Unassembled WGS sequence"/>
</dbReference>
<organism evidence="5 6">
    <name type="scientific">Aquicoccus porphyridii</name>
    <dbReference type="NCBI Taxonomy" id="1852029"/>
    <lineage>
        <taxon>Bacteria</taxon>
        <taxon>Pseudomonadati</taxon>
        <taxon>Pseudomonadota</taxon>
        <taxon>Alphaproteobacteria</taxon>
        <taxon>Rhodobacterales</taxon>
        <taxon>Paracoccaceae</taxon>
        <taxon>Aquicoccus</taxon>
    </lineage>
</organism>
<dbReference type="InterPro" id="IPR036388">
    <property type="entry name" value="WH-like_DNA-bd_sf"/>
</dbReference>
<dbReference type="InterPro" id="IPR000524">
    <property type="entry name" value="Tscrpt_reg_HTH_GntR"/>
</dbReference>
<dbReference type="Pfam" id="PF07729">
    <property type="entry name" value="FCD"/>
    <property type="match status" value="1"/>
</dbReference>
<dbReference type="GO" id="GO:0003677">
    <property type="term" value="F:DNA binding"/>
    <property type="evidence" value="ECO:0007669"/>
    <property type="project" value="UniProtKB-KW"/>
</dbReference>
<dbReference type="RefSeq" id="WP_111361855.1">
    <property type="nucleotide sequence ID" value="NZ_VINQ01000001.1"/>
</dbReference>
<dbReference type="SUPFAM" id="SSF48008">
    <property type="entry name" value="GntR ligand-binding domain-like"/>
    <property type="match status" value="1"/>
</dbReference>
<dbReference type="PANTHER" id="PTHR43537:SF5">
    <property type="entry name" value="UXU OPERON TRANSCRIPTIONAL REGULATOR"/>
    <property type="match status" value="1"/>
</dbReference>
<keyword evidence="6" id="KW-1185">Reference proteome</keyword>
<comment type="caution">
    <text evidence="5">The sequence shown here is derived from an EMBL/GenBank/DDBJ whole genome shotgun (WGS) entry which is preliminary data.</text>
</comment>
<dbReference type="InterPro" id="IPR011711">
    <property type="entry name" value="GntR_C"/>
</dbReference>
<dbReference type="SUPFAM" id="SSF46785">
    <property type="entry name" value="Winged helix' DNA-binding domain"/>
    <property type="match status" value="1"/>
</dbReference>
<evidence type="ECO:0000256" key="3">
    <source>
        <dbReference type="ARBA" id="ARBA00023163"/>
    </source>
</evidence>
<evidence type="ECO:0000259" key="4">
    <source>
        <dbReference type="PROSITE" id="PS50949"/>
    </source>
</evidence>
<dbReference type="InterPro" id="IPR036390">
    <property type="entry name" value="WH_DNA-bd_sf"/>
</dbReference>
<dbReference type="Gene3D" id="1.20.120.530">
    <property type="entry name" value="GntR ligand-binding domain-like"/>
    <property type="match status" value="1"/>
</dbReference>
<gene>
    <name evidence="5" type="ORF">FLO80_02855</name>
</gene>
<proteinExistence type="predicted"/>
<keyword evidence="2" id="KW-0238">DNA-binding</keyword>
<dbReference type="SMART" id="SM00895">
    <property type="entry name" value="FCD"/>
    <property type="match status" value="1"/>
</dbReference>
<dbReference type="AlphaFoldDB" id="A0A5A9ZUW4"/>
<sequence length="259" mass="29034">MPPATTRSTPEPRPSRPQQVADAIKDWVMDRGLQPGDRLPSEPELIERFSMAKGTIREALRILEAQGLVKSRTGPGGGTFVHQVSEERAAALLGNYFYFQQLSISDIYQIREALEPELAASLASEGLSEAQIARLQSVMARYAEPAETAEEEREQHIASLRFHAVLAEMAGNPLMRFLIRFTANMLSEITVTRQLYDPPNRELWASGMGYQSRLLSALRAGDCDAARRILREHMQTAHRLMKAQEAALTRRFLSETTII</sequence>
<dbReference type="PROSITE" id="PS50949">
    <property type="entry name" value="HTH_GNTR"/>
    <property type="match status" value="1"/>
</dbReference>
<dbReference type="PANTHER" id="PTHR43537">
    <property type="entry name" value="TRANSCRIPTIONAL REGULATOR, GNTR FAMILY"/>
    <property type="match status" value="1"/>
</dbReference>
<accession>A0A5A9ZUW4</accession>
<reference evidence="5 6" key="1">
    <citation type="submission" date="2019-07" db="EMBL/GenBank/DDBJ databases">
        <title>Aquicoccus porphyridii gen. nov., sp. nov., isolated from a small marine red alga, Porphyridium marinum.</title>
        <authorList>
            <person name="Liu L."/>
        </authorList>
    </citation>
    <scope>NUCLEOTIDE SEQUENCE [LARGE SCALE GENOMIC DNA]</scope>
    <source>
        <strain evidence="5 6">L1 8-17</strain>
    </source>
</reference>
<dbReference type="PRINTS" id="PR00035">
    <property type="entry name" value="HTHGNTR"/>
</dbReference>
<evidence type="ECO:0000313" key="5">
    <source>
        <dbReference type="EMBL" id="KAA0921124.1"/>
    </source>
</evidence>
<name>A0A5A9ZUW4_9RHOB</name>
<evidence type="ECO:0000256" key="1">
    <source>
        <dbReference type="ARBA" id="ARBA00023015"/>
    </source>
</evidence>
<dbReference type="CDD" id="cd07377">
    <property type="entry name" value="WHTH_GntR"/>
    <property type="match status" value="1"/>
</dbReference>
<keyword evidence="3" id="KW-0804">Transcription</keyword>
<dbReference type="Gene3D" id="1.10.10.10">
    <property type="entry name" value="Winged helix-like DNA-binding domain superfamily/Winged helix DNA-binding domain"/>
    <property type="match status" value="1"/>
</dbReference>
<dbReference type="EMBL" id="VINQ01000001">
    <property type="protein sequence ID" value="KAA0921124.1"/>
    <property type="molecule type" value="Genomic_DNA"/>
</dbReference>
<protein>
    <submittedName>
        <fullName evidence="5">FadR family transcriptional regulator</fullName>
    </submittedName>
</protein>
<evidence type="ECO:0000313" key="6">
    <source>
        <dbReference type="Proteomes" id="UP000325291"/>
    </source>
</evidence>
<keyword evidence="1" id="KW-0805">Transcription regulation</keyword>
<dbReference type="GO" id="GO:0003700">
    <property type="term" value="F:DNA-binding transcription factor activity"/>
    <property type="evidence" value="ECO:0007669"/>
    <property type="project" value="InterPro"/>
</dbReference>
<feature type="domain" description="HTH gntR-type" evidence="4">
    <location>
        <begin position="14"/>
        <end position="84"/>
    </location>
</feature>
<dbReference type="SMART" id="SM00345">
    <property type="entry name" value="HTH_GNTR"/>
    <property type="match status" value="1"/>
</dbReference>
<dbReference type="Pfam" id="PF00392">
    <property type="entry name" value="GntR"/>
    <property type="match status" value="1"/>
</dbReference>
<evidence type="ECO:0000256" key="2">
    <source>
        <dbReference type="ARBA" id="ARBA00023125"/>
    </source>
</evidence>